<organism evidence="7 8">
    <name type="scientific">Parasponia andersonii</name>
    <name type="common">Sponia andersonii</name>
    <dbReference type="NCBI Taxonomy" id="3476"/>
    <lineage>
        <taxon>Eukaryota</taxon>
        <taxon>Viridiplantae</taxon>
        <taxon>Streptophyta</taxon>
        <taxon>Embryophyta</taxon>
        <taxon>Tracheophyta</taxon>
        <taxon>Spermatophyta</taxon>
        <taxon>Magnoliopsida</taxon>
        <taxon>eudicotyledons</taxon>
        <taxon>Gunneridae</taxon>
        <taxon>Pentapetalae</taxon>
        <taxon>rosids</taxon>
        <taxon>fabids</taxon>
        <taxon>Rosales</taxon>
        <taxon>Cannabaceae</taxon>
        <taxon>Parasponia</taxon>
    </lineage>
</organism>
<proteinExistence type="predicted"/>
<evidence type="ECO:0000256" key="4">
    <source>
        <dbReference type="ARBA" id="ARBA00022842"/>
    </source>
</evidence>
<keyword evidence="8" id="KW-1185">Reference proteome</keyword>
<keyword evidence="3" id="KW-0479">Metal-binding</keyword>
<dbReference type="GO" id="GO:0000287">
    <property type="term" value="F:magnesium ion binding"/>
    <property type="evidence" value="ECO:0007669"/>
    <property type="project" value="InterPro"/>
</dbReference>
<dbReference type="Pfam" id="PF03936">
    <property type="entry name" value="Terpene_synth_C"/>
    <property type="match status" value="1"/>
</dbReference>
<evidence type="ECO:0000259" key="6">
    <source>
        <dbReference type="Pfam" id="PF03936"/>
    </source>
</evidence>
<keyword evidence="4" id="KW-0460">Magnesium</keyword>
<comment type="cofactor">
    <cofactor evidence="2">
        <name>Mg(2+)</name>
        <dbReference type="ChEBI" id="CHEBI:18420"/>
    </cofactor>
</comment>
<dbReference type="SFLD" id="SFLDG01019">
    <property type="entry name" value="Terpene_Cyclase_Like_1_C_Termi"/>
    <property type="match status" value="1"/>
</dbReference>
<dbReference type="PANTHER" id="PTHR31225:SF221">
    <property type="entry name" value="(-)-GERMACRENE D SYNTHASE"/>
    <property type="match status" value="1"/>
</dbReference>
<dbReference type="FunFam" id="1.10.600.10:FF:000007">
    <property type="entry name" value="Isoprene synthase, chloroplastic"/>
    <property type="match status" value="1"/>
</dbReference>
<dbReference type="InterPro" id="IPR008949">
    <property type="entry name" value="Isoprenoid_synthase_dom_sf"/>
</dbReference>
<gene>
    <name evidence="7" type="ORF">PanWU01x14_186090</name>
</gene>
<dbReference type="InterPro" id="IPR005630">
    <property type="entry name" value="Terpene_synthase_metal-bd"/>
</dbReference>
<evidence type="ECO:0000256" key="2">
    <source>
        <dbReference type="ARBA" id="ARBA00001946"/>
    </source>
</evidence>
<evidence type="ECO:0000256" key="1">
    <source>
        <dbReference type="ARBA" id="ARBA00001936"/>
    </source>
</evidence>
<name>A0A2P5C3Y5_PARAD</name>
<dbReference type="SUPFAM" id="SSF48576">
    <property type="entry name" value="Terpenoid synthases"/>
    <property type="match status" value="1"/>
</dbReference>
<dbReference type="InterPro" id="IPR050148">
    <property type="entry name" value="Terpene_synthase-like"/>
</dbReference>
<evidence type="ECO:0000256" key="3">
    <source>
        <dbReference type="ARBA" id="ARBA00022723"/>
    </source>
</evidence>
<evidence type="ECO:0000313" key="7">
    <source>
        <dbReference type="EMBL" id="PON55800.1"/>
    </source>
</evidence>
<dbReference type="AlphaFoldDB" id="A0A2P5C3Y5"/>
<accession>A0A2P5C3Y5</accession>
<dbReference type="OrthoDB" id="1877784at2759"/>
<keyword evidence="5" id="KW-0456">Lyase</keyword>
<dbReference type="GO" id="GO:0010333">
    <property type="term" value="F:terpene synthase activity"/>
    <property type="evidence" value="ECO:0007669"/>
    <property type="project" value="InterPro"/>
</dbReference>
<comment type="caution">
    <text evidence="7">The sequence shown here is derived from an EMBL/GenBank/DDBJ whole genome shotgun (WGS) entry which is preliminary data.</text>
</comment>
<dbReference type="STRING" id="3476.A0A2P5C3Y5"/>
<dbReference type="GO" id="GO:0016114">
    <property type="term" value="P:terpenoid biosynthetic process"/>
    <property type="evidence" value="ECO:0007669"/>
    <property type="project" value="InterPro"/>
</dbReference>
<dbReference type="EMBL" id="JXTB01000179">
    <property type="protein sequence ID" value="PON55800.1"/>
    <property type="molecule type" value="Genomic_DNA"/>
</dbReference>
<dbReference type="Proteomes" id="UP000237105">
    <property type="component" value="Unassembled WGS sequence"/>
</dbReference>
<dbReference type="Gene3D" id="1.10.600.10">
    <property type="entry name" value="Farnesyl Diphosphate Synthase"/>
    <property type="match status" value="1"/>
</dbReference>
<sequence>MIDDIYDVYGTLEELELFTDAIQRWDTSCMDQLPQYMKYCFESLLKLYDEIEEELAKEGRAYRMPYAKETMKQLVQSYYVEAQWFHNKYTPTLEEYMNIALVSSTYFMLTATSFLGMGDDVSAEVFDWLLNDPKIVRGSAAICRLMDDVVSHKFEQDRGHVDSSVECYMKQHGVSEQEACDQLNKQVVDAWKDINEECLEPRDVPMPVLMRVVNLARVIDAVYKDGDGYTHAGGIMKSFGK</sequence>
<reference evidence="8" key="1">
    <citation type="submission" date="2016-06" db="EMBL/GenBank/DDBJ databases">
        <title>Parallel loss of symbiosis genes in relatives of nitrogen-fixing non-legume Parasponia.</title>
        <authorList>
            <person name="Van Velzen R."/>
            <person name="Holmer R."/>
            <person name="Bu F."/>
            <person name="Rutten L."/>
            <person name="Van Zeijl A."/>
            <person name="Liu W."/>
            <person name="Santuari L."/>
            <person name="Cao Q."/>
            <person name="Sharma T."/>
            <person name="Shen D."/>
            <person name="Roswanjaya Y."/>
            <person name="Wardhani T."/>
            <person name="Kalhor M.S."/>
            <person name="Jansen J."/>
            <person name="Van den Hoogen J."/>
            <person name="Gungor B."/>
            <person name="Hartog M."/>
            <person name="Hontelez J."/>
            <person name="Verver J."/>
            <person name="Yang W.-C."/>
            <person name="Schijlen E."/>
            <person name="Repin R."/>
            <person name="Schilthuizen M."/>
            <person name="Schranz E."/>
            <person name="Heidstra R."/>
            <person name="Miyata K."/>
            <person name="Fedorova E."/>
            <person name="Kohlen W."/>
            <person name="Bisseling T."/>
            <person name="Smit S."/>
            <person name="Geurts R."/>
        </authorList>
    </citation>
    <scope>NUCLEOTIDE SEQUENCE [LARGE SCALE GENOMIC DNA]</scope>
    <source>
        <strain evidence="8">cv. WU1-14</strain>
    </source>
</reference>
<dbReference type="SFLD" id="SFLDS00005">
    <property type="entry name" value="Isoprenoid_Synthase_Type_I"/>
    <property type="match status" value="1"/>
</dbReference>
<feature type="domain" description="Terpene synthase metal-binding" evidence="6">
    <location>
        <begin position="1"/>
        <end position="193"/>
    </location>
</feature>
<protein>
    <submittedName>
        <fullName evidence="7">Squalene/phytoene synthase</fullName>
    </submittedName>
</protein>
<evidence type="ECO:0000256" key="5">
    <source>
        <dbReference type="ARBA" id="ARBA00023239"/>
    </source>
</evidence>
<evidence type="ECO:0000313" key="8">
    <source>
        <dbReference type="Proteomes" id="UP000237105"/>
    </source>
</evidence>
<dbReference type="InterPro" id="IPR034741">
    <property type="entry name" value="Terpene_cyclase-like_1_C"/>
</dbReference>
<dbReference type="PANTHER" id="PTHR31225">
    <property type="entry name" value="OS04G0344100 PROTEIN-RELATED"/>
    <property type="match status" value="1"/>
</dbReference>
<comment type="cofactor">
    <cofactor evidence="1">
        <name>Mn(2+)</name>
        <dbReference type="ChEBI" id="CHEBI:29035"/>
    </cofactor>
</comment>